<proteinExistence type="predicted"/>
<dbReference type="RefSeq" id="WP_166151339.1">
    <property type="nucleotide sequence ID" value="NZ_JAAOIW010000005.1"/>
</dbReference>
<reference evidence="2" key="1">
    <citation type="submission" date="2020-03" db="EMBL/GenBank/DDBJ databases">
        <title>Draft sequencing of Paenibacilllus sp. S3N08.</title>
        <authorList>
            <person name="Kim D.-U."/>
        </authorList>
    </citation>
    <scope>NUCLEOTIDE SEQUENCE</scope>
    <source>
        <strain evidence="2">S3N08</strain>
    </source>
</reference>
<keyword evidence="1" id="KW-0472">Membrane</keyword>
<evidence type="ECO:0000313" key="2">
    <source>
        <dbReference type="EMBL" id="NHN31369.1"/>
    </source>
</evidence>
<comment type="caution">
    <text evidence="2">The sequence shown here is derived from an EMBL/GenBank/DDBJ whole genome shotgun (WGS) entry which is preliminary data.</text>
</comment>
<keyword evidence="1" id="KW-1133">Transmembrane helix</keyword>
<accession>A0ABX0J862</accession>
<dbReference type="EMBL" id="JAAOIW010000005">
    <property type="protein sequence ID" value="NHN31369.1"/>
    <property type="molecule type" value="Genomic_DNA"/>
</dbReference>
<evidence type="ECO:0000256" key="1">
    <source>
        <dbReference type="SAM" id="Phobius"/>
    </source>
</evidence>
<name>A0ABX0J862_9BACL</name>
<protein>
    <submittedName>
        <fullName evidence="2">Uncharacterized protein</fullName>
    </submittedName>
</protein>
<dbReference type="Proteomes" id="UP001165962">
    <property type="component" value="Unassembled WGS sequence"/>
</dbReference>
<feature type="transmembrane region" description="Helical" evidence="1">
    <location>
        <begin position="6"/>
        <end position="25"/>
    </location>
</feature>
<feature type="transmembrane region" description="Helical" evidence="1">
    <location>
        <begin position="32"/>
        <end position="55"/>
    </location>
</feature>
<keyword evidence="3" id="KW-1185">Reference proteome</keyword>
<feature type="transmembrane region" description="Helical" evidence="1">
    <location>
        <begin position="67"/>
        <end position="88"/>
    </location>
</feature>
<keyword evidence="1" id="KW-0812">Transmembrane</keyword>
<gene>
    <name evidence="2" type="ORF">G9U52_16135</name>
</gene>
<organism evidence="2 3">
    <name type="scientific">Paenibacillus agricola</name>
    <dbReference type="NCBI Taxonomy" id="2716264"/>
    <lineage>
        <taxon>Bacteria</taxon>
        <taxon>Bacillati</taxon>
        <taxon>Bacillota</taxon>
        <taxon>Bacilli</taxon>
        <taxon>Bacillales</taxon>
        <taxon>Paenibacillaceae</taxon>
        <taxon>Paenibacillus</taxon>
    </lineage>
</organism>
<evidence type="ECO:0000313" key="3">
    <source>
        <dbReference type="Proteomes" id="UP001165962"/>
    </source>
</evidence>
<sequence>MSYDFYYWLIMGVAFVVTNALGVGLMWRTQKLFLSFGASSALDLLIFAAAAFWWASLFTGFARTFGLVGFVIAFVNIEVLLLFALFIMKKKST</sequence>